<comment type="similarity">
    <text evidence="1">Belongs to the pseudomonas-type ThrB family.</text>
</comment>
<evidence type="ECO:0000256" key="1">
    <source>
        <dbReference type="ARBA" id="ARBA00038240"/>
    </source>
</evidence>
<evidence type="ECO:0000313" key="3">
    <source>
        <dbReference type="EMBL" id="MDZ5471295.1"/>
    </source>
</evidence>
<dbReference type="Proteomes" id="UP001290455">
    <property type="component" value="Unassembled WGS sequence"/>
</dbReference>
<keyword evidence="4" id="KW-1185">Reference proteome</keyword>
<gene>
    <name evidence="3" type="ORF">SM124_06000</name>
</gene>
<dbReference type="SUPFAM" id="SSF56112">
    <property type="entry name" value="Protein kinase-like (PK-like)"/>
    <property type="match status" value="1"/>
</dbReference>
<feature type="domain" description="Aminoglycoside phosphotransferase" evidence="2">
    <location>
        <begin position="40"/>
        <end position="234"/>
    </location>
</feature>
<dbReference type="InterPro" id="IPR011009">
    <property type="entry name" value="Kinase-like_dom_sf"/>
</dbReference>
<proteinExistence type="inferred from homology"/>
<dbReference type="Gene3D" id="3.30.200.20">
    <property type="entry name" value="Phosphorylase Kinase, domain 1"/>
    <property type="match status" value="1"/>
</dbReference>
<dbReference type="InterPro" id="IPR050249">
    <property type="entry name" value="Pseudomonas-type_ThrB"/>
</dbReference>
<evidence type="ECO:0000259" key="2">
    <source>
        <dbReference type="Pfam" id="PF01636"/>
    </source>
</evidence>
<dbReference type="Pfam" id="PF01636">
    <property type="entry name" value="APH"/>
    <property type="match status" value="1"/>
</dbReference>
<dbReference type="Gene3D" id="3.90.1200.10">
    <property type="match status" value="1"/>
</dbReference>
<name>A0ABU5IVY9_9BACI</name>
<comment type="caution">
    <text evidence="3">The sequence shown here is derived from an EMBL/GenBank/DDBJ whole genome shotgun (WGS) entry which is preliminary data.</text>
</comment>
<accession>A0ABU5IVY9</accession>
<dbReference type="InterPro" id="IPR002575">
    <property type="entry name" value="Aminoglycoside_PTrfase"/>
</dbReference>
<dbReference type="EMBL" id="JAXOFX010000003">
    <property type="protein sequence ID" value="MDZ5471295.1"/>
    <property type="molecule type" value="Genomic_DNA"/>
</dbReference>
<dbReference type="PANTHER" id="PTHR21064">
    <property type="entry name" value="AMINOGLYCOSIDE PHOSPHOTRANSFERASE DOMAIN-CONTAINING PROTEIN-RELATED"/>
    <property type="match status" value="1"/>
</dbReference>
<organism evidence="3 4">
    <name type="scientific">Robertmurraya mangrovi</name>
    <dbReference type="NCBI Taxonomy" id="3098077"/>
    <lineage>
        <taxon>Bacteria</taxon>
        <taxon>Bacillati</taxon>
        <taxon>Bacillota</taxon>
        <taxon>Bacilli</taxon>
        <taxon>Bacillales</taxon>
        <taxon>Bacillaceae</taxon>
        <taxon>Robertmurraya</taxon>
    </lineage>
</organism>
<evidence type="ECO:0000313" key="4">
    <source>
        <dbReference type="Proteomes" id="UP001290455"/>
    </source>
</evidence>
<dbReference type="RefSeq" id="WP_322445596.1">
    <property type="nucleotide sequence ID" value="NZ_JAXOFX010000003.1"/>
</dbReference>
<sequence length="313" mass="36683">MMKLSVMKNFFEMEKTYVYQLLERWGPDKDSLRFLRASSNFIFTFEKEGEKYILRITPEGDWEKINQELLFLSYLKDHPVTVNQPVQSYEGNLIESIHTPMGALHGVVVQFLQGNLKEIEELNDEEYVLWGEALGNLHHLSRLYHEKETSTLINLLSPITVQDALEQKEYDKVSVHLNSLKRTSQNYGRIHFDFELDNLIWAGKEVQIIDFEGSLSGWFAADIAFALRDLFSNDVDLSNKNFQLFIQGYRTKMEISEEEINHIPMFIRFHNYVTYDHLKQVVDVQINEETPEWLAGLVNKLEQKIEGYRATFG</sequence>
<protein>
    <submittedName>
        <fullName evidence="3">Phosphotransferase</fullName>
    </submittedName>
</protein>
<dbReference type="PANTHER" id="PTHR21064:SF6">
    <property type="entry name" value="AMINOGLYCOSIDE PHOSPHOTRANSFERASE DOMAIN-CONTAINING PROTEIN"/>
    <property type="match status" value="1"/>
</dbReference>
<reference evidence="3 4" key="1">
    <citation type="submission" date="2023-11" db="EMBL/GenBank/DDBJ databases">
        <title>Bacillus jintuensis, isolated from a mudflat on the Beibu Gulf coast.</title>
        <authorList>
            <person name="Li M."/>
        </authorList>
    </citation>
    <scope>NUCLEOTIDE SEQUENCE [LARGE SCALE GENOMIC DNA]</scope>
    <source>
        <strain evidence="3 4">31A1R</strain>
    </source>
</reference>